<name>A0A502G7J6_9GAMM</name>
<reference evidence="1 2" key="1">
    <citation type="journal article" date="2019" name="Environ. Microbiol.">
        <title>Species interactions and distinct microbial communities in high Arctic permafrost affected cryosols are associated with the CH4 and CO2 gas fluxes.</title>
        <authorList>
            <person name="Altshuler I."/>
            <person name="Hamel J."/>
            <person name="Turney S."/>
            <person name="Magnuson E."/>
            <person name="Levesque R."/>
            <person name="Greer C."/>
            <person name="Whyte L.G."/>
        </authorList>
    </citation>
    <scope>NUCLEOTIDE SEQUENCE [LARGE SCALE GENOMIC DNA]</scope>
    <source>
        <strain evidence="1 2">E4</strain>
    </source>
</reference>
<evidence type="ECO:0000313" key="2">
    <source>
        <dbReference type="Proteomes" id="UP000317663"/>
    </source>
</evidence>
<evidence type="ECO:0008006" key="3">
    <source>
        <dbReference type="Google" id="ProtNLM"/>
    </source>
</evidence>
<keyword evidence="2" id="KW-1185">Reference proteome</keyword>
<dbReference type="OrthoDB" id="9807532at2"/>
<gene>
    <name evidence="1" type="ORF">EAH77_20445</name>
</gene>
<dbReference type="SUPFAM" id="SSF82784">
    <property type="entry name" value="OsmC-like"/>
    <property type="match status" value="1"/>
</dbReference>
<sequence>MAQMNTSIKIHWNGAMQGAGRIEGTELGVAIAIPASFGGSGAGTDPKSLLVSAAASCYAMTLIAMLEAKKLPVAGLAMHCNASESKDAGVSIDYDVRLLLSSDATQAQLDATRPLIQAADTVCAIGNLLRTAGYRIEAQGQVATIVEDMAN</sequence>
<dbReference type="EMBL" id="RCZD01000013">
    <property type="protein sequence ID" value="TPG57592.1"/>
    <property type="molecule type" value="Genomic_DNA"/>
</dbReference>
<accession>A0A502G7J6</accession>
<proteinExistence type="predicted"/>
<dbReference type="PANTHER" id="PTHR42830">
    <property type="entry name" value="OSMOTICALLY INDUCIBLE FAMILY PROTEIN"/>
    <property type="match status" value="1"/>
</dbReference>
<dbReference type="RefSeq" id="WP_140474625.1">
    <property type="nucleotide sequence ID" value="NZ_RCZD01000013.1"/>
</dbReference>
<comment type="caution">
    <text evidence="1">The sequence shown here is derived from an EMBL/GenBank/DDBJ whole genome shotgun (WGS) entry which is preliminary data.</text>
</comment>
<dbReference type="AlphaFoldDB" id="A0A502G7J6"/>
<dbReference type="InterPro" id="IPR015946">
    <property type="entry name" value="KH_dom-like_a/b"/>
</dbReference>
<dbReference type="InterPro" id="IPR052707">
    <property type="entry name" value="OsmC_Ohr_Peroxiredoxin"/>
</dbReference>
<evidence type="ECO:0000313" key="1">
    <source>
        <dbReference type="EMBL" id="TPG57592.1"/>
    </source>
</evidence>
<dbReference type="Proteomes" id="UP000317663">
    <property type="component" value="Unassembled WGS sequence"/>
</dbReference>
<organism evidence="1 2">
    <name type="scientific">Ewingella americana</name>
    <dbReference type="NCBI Taxonomy" id="41202"/>
    <lineage>
        <taxon>Bacteria</taxon>
        <taxon>Pseudomonadati</taxon>
        <taxon>Pseudomonadota</taxon>
        <taxon>Gammaproteobacteria</taxon>
        <taxon>Enterobacterales</taxon>
        <taxon>Yersiniaceae</taxon>
        <taxon>Ewingella</taxon>
    </lineage>
</organism>
<dbReference type="InterPro" id="IPR036102">
    <property type="entry name" value="OsmC/Ohrsf"/>
</dbReference>
<dbReference type="Pfam" id="PF02566">
    <property type="entry name" value="OsmC"/>
    <property type="match status" value="1"/>
</dbReference>
<dbReference type="PANTHER" id="PTHR42830:SF2">
    <property type="entry name" value="OSMC_OHR FAMILY PROTEIN"/>
    <property type="match status" value="1"/>
</dbReference>
<dbReference type="InterPro" id="IPR003718">
    <property type="entry name" value="OsmC/Ohr_fam"/>
</dbReference>
<protein>
    <recommendedName>
        <fullName evidence="3">Osmotically inducible protein OsmC</fullName>
    </recommendedName>
</protein>
<dbReference type="Gene3D" id="3.30.300.20">
    <property type="match status" value="1"/>
</dbReference>